<reference evidence="3" key="1">
    <citation type="journal article" date="2014" name="Int. J. Syst. Evol. Microbiol.">
        <title>Complete genome sequence of Corynebacterium casei LMG S-19264T (=DSM 44701T), isolated from a smear-ripened cheese.</title>
        <authorList>
            <consortium name="US DOE Joint Genome Institute (JGI-PGF)"/>
            <person name="Walter F."/>
            <person name="Albersmeier A."/>
            <person name="Kalinowski J."/>
            <person name="Ruckert C."/>
        </authorList>
    </citation>
    <scope>NUCLEOTIDE SEQUENCE</scope>
    <source>
        <strain evidence="3">CCM 7086</strain>
    </source>
</reference>
<dbReference type="InterPro" id="IPR006015">
    <property type="entry name" value="Universal_stress_UspA"/>
</dbReference>
<dbReference type="AlphaFoldDB" id="A0A8J2UL99"/>
<dbReference type="Proteomes" id="UP000620266">
    <property type="component" value="Unassembled WGS sequence"/>
</dbReference>
<comment type="similarity">
    <text evidence="1">Belongs to the universal stress protein A family.</text>
</comment>
<dbReference type="PRINTS" id="PR01438">
    <property type="entry name" value="UNVRSLSTRESS"/>
</dbReference>
<accession>A0A8J2UL99</accession>
<evidence type="ECO:0000313" key="3">
    <source>
        <dbReference type="EMBL" id="GGC11803.1"/>
    </source>
</evidence>
<keyword evidence="4" id="KW-1185">Reference proteome</keyword>
<dbReference type="Pfam" id="PF00582">
    <property type="entry name" value="Usp"/>
    <property type="match status" value="1"/>
</dbReference>
<dbReference type="CDD" id="cd00293">
    <property type="entry name" value="USP-like"/>
    <property type="match status" value="1"/>
</dbReference>
<evidence type="ECO:0000313" key="4">
    <source>
        <dbReference type="Proteomes" id="UP000620266"/>
    </source>
</evidence>
<feature type="domain" description="UspA" evidence="2">
    <location>
        <begin position="1"/>
        <end position="136"/>
    </location>
</feature>
<organism evidence="3 4">
    <name type="scientific">Oxalicibacterium flavum</name>
    <dbReference type="NCBI Taxonomy" id="179467"/>
    <lineage>
        <taxon>Bacteria</taxon>
        <taxon>Pseudomonadati</taxon>
        <taxon>Pseudomonadota</taxon>
        <taxon>Betaproteobacteria</taxon>
        <taxon>Burkholderiales</taxon>
        <taxon>Oxalobacteraceae</taxon>
        <taxon>Oxalicibacterium</taxon>
    </lineage>
</organism>
<dbReference type="RefSeq" id="WP_188396233.1">
    <property type="nucleotide sequence ID" value="NZ_BMCG01000004.1"/>
</dbReference>
<protein>
    <submittedName>
        <fullName evidence="3">Universal stress protein</fullName>
    </submittedName>
</protein>
<proteinExistence type="inferred from homology"/>
<dbReference type="PANTHER" id="PTHR46268">
    <property type="entry name" value="STRESS RESPONSE PROTEIN NHAX"/>
    <property type="match status" value="1"/>
</dbReference>
<evidence type="ECO:0000256" key="1">
    <source>
        <dbReference type="ARBA" id="ARBA00008791"/>
    </source>
</evidence>
<name>A0A8J2UL99_9BURK</name>
<dbReference type="InterPro" id="IPR014729">
    <property type="entry name" value="Rossmann-like_a/b/a_fold"/>
</dbReference>
<dbReference type="EMBL" id="BMCG01000004">
    <property type="protein sequence ID" value="GGC11803.1"/>
    <property type="molecule type" value="Genomic_DNA"/>
</dbReference>
<reference evidence="3" key="2">
    <citation type="submission" date="2020-09" db="EMBL/GenBank/DDBJ databases">
        <authorList>
            <person name="Sun Q."/>
            <person name="Sedlacek I."/>
        </authorList>
    </citation>
    <scope>NUCLEOTIDE SEQUENCE</scope>
    <source>
        <strain evidence="3">CCM 7086</strain>
    </source>
</reference>
<dbReference type="Gene3D" id="3.40.50.620">
    <property type="entry name" value="HUPs"/>
    <property type="match status" value="1"/>
</dbReference>
<dbReference type="SUPFAM" id="SSF52402">
    <property type="entry name" value="Adenine nucleotide alpha hydrolases-like"/>
    <property type="match status" value="1"/>
</dbReference>
<gene>
    <name evidence="3" type="ORF">GCM10007205_21170</name>
</gene>
<evidence type="ECO:0000259" key="2">
    <source>
        <dbReference type="Pfam" id="PF00582"/>
    </source>
</evidence>
<comment type="caution">
    <text evidence="3">The sequence shown here is derived from an EMBL/GenBank/DDBJ whole genome shotgun (WGS) entry which is preliminary data.</text>
</comment>
<dbReference type="InterPro" id="IPR006016">
    <property type="entry name" value="UspA"/>
</dbReference>
<dbReference type="PANTHER" id="PTHR46268:SF15">
    <property type="entry name" value="UNIVERSAL STRESS PROTEIN HP_0031"/>
    <property type="match status" value="1"/>
</dbReference>
<sequence>MFKTILCPTDGSALSGKAAEKTLQFAKENGSKVIGLFVEETFPYFPYASYTEKERKAARDSVQKIADKAAELGVDYEPIYLESASPYEEIIKTAEKFQCNAIFMGSHGAKGLDRLLLGSVTQKVLLNSSIPVVVLK</sequence>